<dbReference type="KEGG" id="gim:F1728_27340"/>
<evidence type="ECO:0000256" key="5">
    <source>
        <dbReference type="ARBA" id="ARBA00023284"/>
    </source>
</evidence>
<dbReference type="EMBL" id="CP043930">
    <property type="protein sequence ID" value="QGQ26168.1"/>
    <property type="molecule type" value="Genomic_DNA"/>
</dbReference>
<comment type="similarity">
    <text evidence="1">Belongs to the thioredoxin family.</text>
</comment>
<dbReference type="PANTHER" id="PTHR45663">
    <property type="entry name" value="GEO12009P1"/>
    <property type="match status" value="1"/>
</dbReference>
<gene>
    <name evidence="7" type="ORF">F1728_27340</name>
</gene>
<dbReference type="Proteomes" id="UP000427281">
    <property type="component" value="Chromosome"/>
</dbReference>
<evidence type="ECO:0000256" key="3">
    <source>
        <dbReference type="ARBA" id="ARBA00022982"/>
    </source>
</evidence>
<accession>A0A6I6AIR9</accession>
<dbReference type="GO" id="GO:0005829">
    <property type="term" value="C:cytosol"/>
    <property type="evidence" value="ECO:0007669"/>
    <property type="project" value="TreeGrafter"/>
</dbReference>
<evidence type="ECO:0000256" key="2">
    <source>
        <dbReference type="ARBA" id="ARBA00022448"/>
    </source>
</evidence>
<protein>
    <recommendedName>
        <fullName evidence="6">Thioredoxin domain-containing protein</fullName>
    </recommendedName>
</protein>
<dbReference type="CDD" id="cd02947">
    <property type="entry name" value="TRX_family"/>
    <property type="match status" value="1"/>
</dbReference>
<feature type="domain" description="Thioredoxin" evidence="6">
    <location>
        <begin position="127"/>
        <end position="252"/>
    </location>
</feature>
<reference evidence="7 8" key="1">
    <citation type="submission" date="2019-09" db="EMBL/GenBank/DDBJ databases">
        <title>Gimesia benthica sp. nov., a novel bacterium isolated from deep-sea water of the Northwest Indian Ocean.</title>
        <authorList>
            <person name="Dai X."/>
        </authorList>
    </citation>
    <scope>NUCLEOTIDE SEQUENCE [LARGE SCALE GENOMIC DNA]</scope>
    <source>
        <strain evidence="7 8">E7</strain>
    </source>
</reference>
<proteinExistence type="inferred from homology"/>
<evidence type="ECO:0000313" key="8">
    <source>
        <dbReference type="Proteomes" id="UP000427281"/>
    </source>
</evidence>
<keyword evidence="3" id="KW-0249">Electron transport</keyword>
<dbReference type="InterPro" id="IPR036249">
    <property type="entry name" value="Thioredoxin-like_sf"/>
</dbReference>
<keyword evidence="2" id="KW-0813">Transport</keyword>
<dbReference type="PROSITE" id="PS51352">
    <property type="entry name" value="THIOREDOXIN_2"/>
    <property type="match status" value="1"/>
</dbReference>
<dbReference type="FunFam" id="3.40.30.10:FF:000001">
    <property type="entry name" value="Thioredoxin"/>
    <property type="match status" value="1"/>
</dbReference>
<dbReference type="AlphaFoldDB" id="A0A6I6AIR9"/>
<sequence length="257" mass="28417">MSMTKKGTIMNTNTEKRGITCTVSGVLSTAFPKKSAPSVIPNSPLISRRRGIGVKSINVPIRSVSSIIQNWKKNSLPNMKLSSEKSRLLVRRNEIRPQTNAKALQRCSRVTHYITGGLPVPFCAVALLLCALSPGCQNAASDLSLSSLLEVTDSDFQQRVLKADQPVLVEFWAPWCRPCVEMVPILEQVSEQFAGRVKILRIRIDDNPATAAKYEIDAPPAFLLFHQGMVFKRRLGKQSEAQLTELISSILSKEISE</sequence>
<dbReference type="SUPFAM" id="SSF52833">
    <property type="entry name" value="Thioredoxin-like"/>
    <property type="match status" value="1"/>
</dbReference>
<dbReference type="PANTHER" id="PTHR45663:SF11">
    <property type="entry name" value="GEO12009P1"/>
    <property type="match status" value="1"/>
</dbReference>
<evidence type="ECO:0000259" key="6">
    <source>
        <dbReference type="PROSITE" id="PS51352"/>
    </source>
</evidence>
<name>A0A6I6AIR9_9PLAN</name>
<evidence type="ECO:0000313" key="7">
    <source>
        <dbReference type="EMBL" id="QGQ26168.1"/>
    </source>
</evidence>
<organism evidence="7 8">
    <name type="scientific">Gimesia benthica</name>
    <dbReference type="NCBI Taxonomy" id="2608982"/>
    <lineage>
        <taxon>Bacteria</taxon>
        <taxon>Pseudomonadati</taxon>
        <taxon>Planctomycetota</taxon>
        <taxon>Planctomycetia</taxon>
        <taxon>Planctomycetales</taxon>
        <taxon>Planctomycetaceae</taxon>
        <taxon>Gimesia</taxon>
    </lineage>
</organism>
<dbReference type="GO" id="GO:0015035">
    <property type="term" value="F:protein-disulfide reductase activity"/>
    <property type="evidence" value="ECO:0007669"/>
    <property type="project" value="TreeGrafter"/>
</dbReference>
<dbReference type="InterPro" id="IPR013766">
    <property type="entry name" value="Thioredoxin_domain"/>
</dbReference>
<keyword evidence="4" id="KW-1015">Disulfide bond</keyword>
<keyword evidence="8" id="KW-1185">Reference proteome</keyword>
<dbReference type="Pfam" id="PF00085">
    <property type="entry name" value="Thioredoxin"/>
    <property type="match status" value="1"/>
</dbReference>
<dbReference type="GO" id="GO:0045454">
    <property type="term" value="P:cell redox homeostasis"/>
    <property type="evidence" value="ECO:0007669"/>
    <property type="project" value="TreeGrafter"/>
</dbReference>
<evidence type="ECO:0000256" key="4">
    <source>
        <dbReference type="ARBA" id="ARBA00023157"/>
    </source>
</evidence>
<dbReference type="Gene3D" id="3.40.30.10">
    <property type="entry name" value="Glutaredoxin"/>
    <property type="match status" value="1"/>
</dbReference>
<keyword evidence="5" id="KW-0676">Redox-active center</keyword>
<evidence type="ECO:0000256" key="1">
    <source>
        <dbReference type="ARBA" id="ARBA00008987"/>
    </source>
</evidence>